<keyword evidence="1" id="KW-1133">Transmembrane helix</keyword>
<dbReference type="KEGG" id="ome:OLMES_4234"/>
<evidence type="ECO:0000313" key="2">
    <source>
        <dbReference type="EMBL" id="ARU58250.1"/>
    </source>
</evidence>
<keyword evidence="1" id="KW-0812">Transmembrane</keyword>
<feature type="transmembrane region" description="Helical" evidence="1">
    <location>
        <begin position="14"/>
        <end position="31"/>
    </location>
</feature>
<keyword evidence="1" id="KW-0472">Membrane</keyword>
<protein>
    <submittedName>
        <fullName evidence="2">Uncharacterized protein</fullName>
    </submittedName>
</protein>
<sequence>MTAKLNSRKKRRSWPYKINGLLIIAPVYFLYTALNPEFPDEWAEKTVGPVTVTPRPADLNPPYPHEGQLQKDFSLKFCTGCSDQFSTAHLSVGARPAPMNAHLDGIIHGHGDNLHVHAPYPHILRPNDRLWLTLKTWDGKTYHTDWPIPPY</sequence>
<dbReference type="AlphaFoldDB" id="A0A1Y0IDC1"/>
<organism evidence="2 3">
    <name type="scientific">Oleiphilus messinensis</name>
    <dbReference type="NCBI Taxonomy" id="141451"/>
    <lineage>
        <taxon>Bacteria</taxon>
        <taxon>Pseudomonadati</taxon>
        <taxon>Pseudomonadota</taxon>
        <taxon>Gammaproteobacteria</taxon>
        <taxon>Oceanospirillales</taxon>
        <taxon>Oleiphilaceae</taxon>
        <taxon>Oleiphilus</taxon>
    </lineage>
</organism>
<accession>A0A1Y0IDC1</accession>
<keyword evidence="3" id="KW-1185">Reference proteome</keyword>
<dbReference type="Proteomes" id="UP000196027">
    <property type="component" value="Chromosome"/>
</dbReference>
<name>A0A1Y0IDC1_9GAMM</name>
<dbReference type="EMBL" id="CP021425">
    <property type="protein sequence ID" value="ARU58250.1"/>
    <property type="molecule type" value="Genomic_DNA"/>
</dbReference>
<evidence type="ECO:0000313" key="3">
    <source>
        <dbReference type="Proteomes" id="UP000196027"/>
    </source>
</evidence>
<dbReference type="OrthoDB" id="6331533at2"/>
<reference evidence="2 3" key="1">
    <citation type="submission" date="2017-05" db="EMBL/GenBank/DDBJ databases">
        <title>Genomic insights into alkan degradation activity of Oleiphilus messinensis.</title>
        <authorList>
            <person name="Kozyavkin S.A."/>
            <person name="Slesarev A.I."/>
            <person name="Golyshin P.N."/>
            <person name="Korzhenkov A."/>
            <person name="Golyshina O.N."/>
            <person name="Toshchakov S.V."/>
        </authorList>
    </citation>
    <scope>NUCLEOTIDE SEQUENCE [LARGE SCALE GENOMIC DNA]</scope>
    <source>
        <strain evidence="2 3">ME102</strain>
    </source>
</reference>
<gene>
    <name evidence="2" type="ORF">OLMES_4234</name>
</gene>
<proteinExistence type="predicted"/>
<dbReference type="RefSeq" id="WP_087463051.1">
    <property type="nucleotide sequence ID" value="NZ_CP021425.1"/>
</dbReference>
<evidence type="ECO:0000256" key="1">
    <source>
        <dbReference type="SAM" id="Phobius"/>
    </source>
</evidence>